<keyword evidence="2" id="KW-1185">Reference proteome</keyword>
<evidence type="ECO:0000313" key="1">
    <source>
        <dbReference type="EMBL" id="MBN3289659.1"/>
    </source>
</evidence>
<feature type="non-terminal residue" evidence="1">
    <location>
        <position position="1"/>
    </location>
</feature>
<comment type="caution">
    <text evidence="1">The sequence shown here is derived from an EMBL/GenBank/DDBJ whole genome shotgun (WGS) entry which is preliminary data.</text>
</comment>
<gene>
    <name evidence="1" type="primary">Col25a1_1</name>
    <name evidence="1" type="ORF">GTO92_0015587</name>
</gene>
<organism evidence="1 2">
    <name type="scientific">Polypterus senegalus</name>
    <name type="common">Senegal bichir</name>
    <dbReference type="NCBI Taxonomy" id="55291"/>
    <lineage>
        <taxon>Eukaryota</taxon>
        <taxon>Metazoa</taxon>
        <taxon>Chordata</taxon>
        <taxon>Craniata</taxon>
        <taxon>Vertebrata</taxon>
        <taxon>Euteleostomi</taxon>
        <taxon>Actinopterygii</taxon>
        <taxon>Polypteriformes</taxon>
        <taxon>Polypteridae</taxon>
        <taxon>Polypterus</taxon>
    </lineage>
</organism>
<reference evidence="1" key="1">
    <citation type="journal article" date="2021" name="Cell">
        <title>Tracing the genetic footprints of vertebrate landing in non-teleost ray-finned fishes.</title>
        <authorList>
            <person name="Bi X."/>
            <person name="Wang K."/>
            <person name="Yang L."/>
            <person name="Pan H."/>
            <person name="Jiang H."/>
            <person name="Wei Q."/>
            <person name="Fang M."/>
            <person name="Yu H."/>
            <person name="Zhu C."/>
            <person name="Cai Y."/>
            <person name="He Y."/>
            <person name="Gan X."/>
            <person name="Zeng H."/>
            <person name="Yu D."/>
            <person name="Zhu Y."/>
            <person name="Jiang H."/>
            <person name="Qiu Q."/>
            <person name="Yang H."/>
            <person name="Zhang Y.E."/>
            <person name="Wang W."/>
            <person name="Zhu M."/>
            <person name="He S."/>
            <person name="Zhang G."/>
        </authorList>
    </citation>
    <scope>NUCLEOTIDE SEQUENCE</scope>
    <source>
        <strain evidence="1">Bchr_001</strain>
    </source>
</reference>
<protein>
    <submittedName>
        <fullName evidence="1">COPA1 protein</fullName>
    </submittedName>
</protein>
<accession>A0ABS2YSD7</accession>
<feature type="non-terminal residue" evidence="1">
    <location>
        <position position="136"/>
    </location>
</feature>
<evidence type="ECO:0000313" key="2">
    <source>
        <dbReference type="Proteomes" id="UP001166052"/>
    </source>
</evidence>
<proteinExistence type="predicted"/>
<sequence length="136" mass="14969">MTGAAAIEAASGFKEAREGQRCCGRTIPGVLSFLSSLLSITYCILLSVRTAAIQERVVALEMGHKGDLYYHSSPSFSTEQLNSVVQERVDELLSQRTYEHLAKLRIAREAPSECGCPAGRKITRFYELIIRGFAVV</sequence>
<dbReference type="Proteomes" id="UP001166052">
    <property type="component" value="Unassembled WGS sequence"/>
</dbReference>
<name>A0ABS2YSD7_POLSE</name>
<dbReference type="EMBL" id="JAAWVN010004345">
    <property type="protein sequence ID" value="MBN3289659.1"/>
    <property type="molecule type" value="Genomic_DNA"/>
</dbReference>